<proteinExistence type="predicted"/>
<dbReference type="AlphaFoldDB" id="A0AAV4TIM7"/>
<dbReference type="EMBL" id="BPLQ01009548">
    <property type="protein sequence ID" value="GIY44615.1"/>
    <property type="molecule type" value="Genomic_DNA"/>
</dbReference>
<sequence length="84" mass="9452">MTFSLCGVECPPPNEFGRYGEDDTWRSFSDTVSSVFTSFPLGAPDKRKGCKHCACSTDTQNNSSINWNNYRQKANHDLVVENEL</sequence>
<protein>
    <submittedName>
        <fullName evidence="1">Uncharacterized protein</fullName>
    </submittedName>
</protein>
<evidence type="ECO:0000313" key="2">
    <source>
        <dbReference type="Proteomes" id="UP001054837"/>
    </source>
</evidence>
<reference evidence="1 2" key="1">
    <citation type="submission" date="2021-06" db="EMBL/GenBank/DDBJ databases">
        <title>Caerostris darwini draft genome.</title>
        <authorList>
            <person name="Kono N."/>
            <person name="Arakawa K."/>
        </authorList>
    </citation>
    <scope>NUCLEOTIDE SEQUENCE [LARGE SCALE GENOMIC DNA]</scope>
</reference>
<gene>
    <name evidence="1" type="ORF">CDAR_2871</name>
</gene>
<evidence type="ECO:0000313" key="1">
    <source>
        <dbReference type="EMBL" id="GIY44615.1"/>
    </source>
</evidence>
<accession>A0AAV4TIM7</accession>
<comment type="caution">
    <text evidence="1">The sequence shown here is derived from an EMBL/GenBank/DDBJ whole genome shotgun (WGS) entry which is preliminary data.</text>
</comment>
<organism evidence="1 2">
    <name type="scientific">Caerostris darwini</name>
    <dbReference type="NCBI Taxonomy" id="1538125"/>
    <lineage>
        <taxon>Eukaryota</taxon>
        <taxon>Metazoa</taxon>
        <taxon>Ecdysozoa</taxon>
        <taxon>Arthropoda</taxon>
        <taxon>Chelicerata</taxon>
        <taxon>Arachnida</taxon>
        <taxon>Araneae</taxon>
        <taxon>Araneomorphae</taxon>
        <taxon>Entelegynae</taxon>
        <taxon>Araneoidea</taxon>
        <taxon>Araneidae</taxon>
        <taxon>Caerostris</taxon>
    </lineage>
</organism>
<keyword evidence="2" id="KW-1185">Reference proteome</keyword>
<dbReference type="Proteomes" id="UP001054837">
    <property type="component" value="Unassembled WGS sequence"/>
</dbReference>
<name>A0AAV4TIM7_9ARAC</name>